<dbReference type="GO" id="GO:0005524">
    <property type="term" value="F:ATP binding"/>
    <property type="evidence" value="ECO:0007669"/>
    <property type="project" value="UniProtKB-KW"/>
</dbReference>
<dbReference type="EMBL" id="AP012057">
    <property type="protein sequence ID" value="BAN04278.1"/>
    <property type="molecule type" value="Genomic_DNA"/>
</dbReference>
<dbReference type="PROSITE" id="PS50893">
    <property type="entry name" value="ABC_TRANSPORTER_2"/>
    <property type="match status" value="1"/>
</dbReference>
<feature type="domain" description="ABC transporter" evidence="11">
    <location>
        <begin position="2"/>
        <end position="241"/>
    </location>
</feature>
<keyword evidence="4" id="KW-0547">Nucleotide-binding</keyword>
<dbReference type="PANTHER" id="PTHR43166:SF30">
    <property type="entry name" value="METHIONINE IMPORT ATP-BINDING PROTEIN METN"/>
    <property type="match status" value="1"/>
</dbReference>
<evidence type="ECO:0000256" key="3">
    <source>
        <dbReference type="ARBA" id="ARBA00022475"/>
    </source>
</evidence>
<organism evidence="12 13">
    <name type="scientific">Ilumatobacter coccineus (strain NBRC 103263 / KCTC 29153 / YM16-304)</name>
    <dbReference type="NCBI Taxonomy" id="1313172"/>
    <lineage>
        <taxon>Bacteria</taxon>
        <taxon>Bacillati</taxon>
        <taxon>Actinomycetota</taxon>
        <taxon>Acidimicrobiia</taxon>
        <taxon>Acidimicrobiales</taxon>
        <taxon>Ilumatobacteraceae</taxon>
        <taxon>Ilumatobacter</taxon>
    </lineage>
</organism>
<dbReference type="PROSITE" id="PS00211">
    <property type="entry name" value="ABC_TRANSPORTER_1"/>
    <property type="match status" value="1"/>
</dbReference>
<evidence type="ECO:0000313" key="12">
    <source>
        <dbReference type="EMBL" id="BAN04278.1"/>
    </source>
</evidence>
<comment type="function">
    <text evidence="9">Part of the ABC transporter FtsEX involved in cellular division. Has ATPase activity.</text>
</comment>
<keyword evidence="7" id="KW-0029">Amino-acid transport</keyword>
<dbReference type="InterPro" id="IPR003439">
    <property type="entry name" value="ABC_transporter-like_ATP-bd"/>
</dbReference>
<dbReference type="SUPFAM" id="SSF52540">
    <property type="entry name" value="P-loop containing nucleoside triphosphate hydrolases"/>
    <property type="match status" value="1"/>
</dbReference>
<sequence>MIELTGVSKEFGSGSDAVQAVQPLDLSIGEGEIAGIVGFSGAGKSTLLRLVNRLEEPTTGRVVVDGTDITKLSGRRLREARRRIGVIFQGFNLLSNRTALDNVGLALELDGCSRAERRKRSMVALERVGMAERAKAYPAQLSGGQKQRVAIARSLVTEPKVLLSDEATSALDPHTTLSILHFLRDLNADLGLTLVIVTHEINVVSYLCDTVSVMERGAIVEGIDLRDGPPEPSTPLGRFLFESATGWDEDTVRLAEQVAGATT</sequence>
<dbReference type="GO" id="GO:0006865">
    <property type="term" value="P:amino acid transport"/>
    <property type="evidence" value="ECO:0007669"/>
    <property type="project" value="UniProtKB-KW"/>
</dbReference>
<comment type="subunit">
    <text evidence="10">Homodimer. Forms a membrane-associated complex with FtsX.</text>
</comment>
<name>A0A6C7EIB7_ILUCY</name>
<evidence type="ECO:0000256" key="4">
    <source>
        <dbReference type="ARBA" id="ARBA00022741"/>
    </source>
</evidence>
<keyword evidence="8" id="KW-0472">Membrane</keyword>
<dbReference type="GO" id="GO:0016887">
    <property type="term" value="F:ATP hydrolysis activity"/>
    <property type="evidence" value="ECO:0007669"/>
    <property type="project" value="InterPro"/>
</dbReference>
<evidence type="ECO:0000259" key="11">
    <source>
        <dbReference type="PROSITE" id="PS50893"/>
    </source>
</evidence>
<gene>
    <name evidence="12" type="primary">metN</name>
    <name evidence="12" type="ORF">YM304_39640</name>
</gene>
<keyword evidence="13" id="KW-1185">Reference proteome</keyword>
<dbReference type="PANTHER" id="PTHR43166">
    <property type="entry name" value="AMINO ACID IMPORT ATP-BINDING PROTEIN"/>
    <property type="match status" value="1"/>
</dbReference>
<keyword evidence="5 12" id="KW-0067">ATP-binding</keyword>
<dbReference type="InterPro" id="IPR027417">
    <property type="entry name" value="P-loop_NTPase"/>
</dbReference>
<dbReference type="InterPro" id="IPR017871">
    <property type="entry name" value="ABC_transporter-like_CS"/>
</dbReference>
<evidence type="ECO:0000256" key="5">
    <source>
        <dbReference type="ARBA" id="ARBA00022840"/>
    </source>
</evidence>
<dbReference type="InterPro" id="IPR003593">
    <property type="entry name" value="AAA+_ATPase"/>
</dbReference>
<accession>A0A6C7EIB7</accession>
<evidence type="ECO:0000256" key="9">
    <source>
        <dbReference type="ARBA" id="ARBA00054718"/>
    </source>
</evidence>
<dbReference type="AlphaFoldDB" id="A0A6C7EIB7"/>
<evidence type="ECO:0000256" key="6">
    <source>
        <dbReference type="ARBA" id="ARBA00022967"/>
    </source>
</evidence>
<evidence type="ECO:0000256" key="2">
    <source>
        <dbReference type="ARBA" id="ARBA00022448"/>
    </source>
</evidence>
<evidence type="ECO:0000256" key="10">
    <source>
        <dbReference type="ARBA" id="ARBA00063837"/>
    </source>
</evidence>
<evidence type="ECO:0000256" key="7">
    <source>
        <dbReference type="ARBA" id="ARBA00022970"/>
    </source>
</evidence>
<dbReference type="KEGG" id="aym:YM304_39640"/>
<dbReference type="GO" id="GO:0005886">
    <property type="term" value="C:plasma membrane"/>
    <property type="evidence" value="ECO:0007669"/>
    <property type="project" value="UniProtKB-ARBA"/>
</dbReference>
<keyword evidence="3" id="KW-1003">Cell membrane</keyword>
<dbReference type="RefSeq" id="WP_015443525.1">
    <property type="nucleotide sequence ID" value="NC_020520.1"/>
</dbReference>
<dbReference type="InterPro" id="IPR050086">
    <property type="entry name" value="MetN_ABC_transporter-like"/>
</dbReference>
<dbReference type="SMART" id="SM00382">
    <property type="entry name" value="AAA"/>
    <property type="match status" value="1"/>
</dbReference>
<reference evidence="12 13" key="1">
    <citation type="journal article" date="2013" name="Int. J. Syst. Evol. Microbiol.">
        <title>Ilumatobacter nonamiense sp. nov. and Ilumatobacter coccineum sp. nov., isolated from seashore sand.</title>
        <authorList>
            <person name="Matsumoto A."/>
            <person name="Kasai H."/>
            <person name="Matsuo Y."/>
            <person name="Shizuri Y."/>
            <person name="Ichikawa N."/>
            <person name="Fujita N."/>
            <person name="Omura S."/>
            <person name="Takahashi Y."/>
        </authorList>
    </citation>
    <scope>NUCLEOTIDE SEQUENCE [LARGE SCALE GENOMIC DNA]</scope>
    <source>
        <strain evidence="13">NBRC 103263 / KCTC 29153 / YM16-304</strain>
    </source>
</reference>
<evidence type="ECO:0000256" key="8">
    <source>
        <dbReference type="ARBA" id="ARBA00023136"/>
    </source>
</evidence>
<dbReference type="Gene3D" id="3.40.50.300">
    <property type="entry name" value="P-loop containing nucleotide triphosphate hydrolases"/>
    <property type="match status" value="1"/>
</dbReference>
<evidence type="ECO:0000313" key="13">
    <source>
        <dbReference type="Proteomes" id="UP000011863"/>
    </source>
</evidence>
<comment type="similarity">
    <text evidence="1">Belongs to the ABC transporter superfamily.</text>
</comment>
<dbReference type="Pfam" id="PF00005">
    <property type="entry name" value="ABC_tran"/>
    <property type="match status" value="1"/>
</dbReference>
<evidence type="ECO:0000256" key="1">
    <source>
        <dbReference type="ARBA" id="ARBA00005417"/>
    </source>
</evidence>
<dbReference type="Proteomes" id="UP000011863">
    <property type="component" value="Chromosome"/>
</dbReference>
<proteinExistence type="inferred from homology"/>
<keyword evidence="6" id="KW-1278">Translocase</keyword>
<keyword evidence="2" id="KW-0813">Transport</keyword>
<dbReference type="OrthoDB" id="3190580at2"/>
<protein>
    <submittedName>
        <fullName evidence="12">Methionine ABC transporter ATP-binding protein</fullName>
    </submittedName>
</protein>
<dbReference type="FunFam" id="3.40.50.300:FF:000056">
    <property type="entry name" value="Cell division ATP-binding protein FtsE"/>
    <property type="match status" value="1"/>
</dbReference>